<accession>J1JU34</accession>
<feature type="compositionally biased region" description="Basic and acidic residues" evidence="1">
    <location>
        <begin position="1705"/>
        <end position="1715"/>
    </location>
</feature>
<feature type="region of interest" description="Disordered" evidence="1">
    <location>
        <begin position="2208"/>
        <end position="2233"/>
    </location>
</feature>
<feature type="compositionally biased region" description="Gly residues" evidence="1">
    <location>
        <begin position="2147"/>
        <end position="2156"/>
    </location>
</feature>
<dbReference type="Pfam" id="PF13332">
    <property type="entry name" value="Fil_haemagg_2"/>
    <property type="match status" value="5"/>
</dbReference>
<dbReference type="InterPro" id="IPR012334">
    <property type="entry name" value="Pectin_lyas_fold"/>
</dbReference>
<reference evidence="3 4" key="1">
    <citation type="submission" date="2012-03" db="EMBL/GenBank/DDBJ databases">
        <title>The Genome Sequence of Bartonella vinsonii subsp. arupensis OK-94-513.</title>
        <authorList>
            <consortium name="The Broad Institute Genome Sequencing Platform"/>
            <consortium name="The Broad Institute Genome Sequencing Center for Infectious Disease"/>
            <person name="Feldgarden M."/>
            <person name="Kirby J."/>
            <person name="Kosoy M."/>
            <person name="Birtles R."/>
            <person name="Probert W.S."/>
            <person name="Chiaraviglio L."/>
            <person name="Young S.K."/>
            <person name="Zeng Q."/>
            <person name="Gargeya S."/>
            <person name="Fitzgerald M."/>
            <person name="Haas B."/>
            <person name="Abouelleil A."/>
            <person name="Alvarado L."/>
            <person name="Arachchi H.M."/>
            <person name="Berlin A."/>
            <person name="Chapman S.B."/>
            <person name="Gearin G."/>
            <person name="Goldberg J."/>
            <person name="Griggs A."/>
            <person name="Gujja S."/>
            <person name="Hansen M."/>
            <person name="Heiman D."/>
            <person name="Howarth C."/>
            <person name="Larimer J."/>
            <person name="Lui A."/>
            <person name="MacDonald P.J.P."/>
            <person name="McCowen C."/>
            <person name="Montmayeur A."/>
            <person name="Murphy C."/>
            <person name="Neiman D."/>
            <person name="Pearson M."/>
            <person name="Priest M."/>
            <person name="Roberts A."/>
            <person name="Saif S."/>
            <person name="Shea T."/>
            <person name="Sisk P."/>
            <person name="Stolte C."/>
            <person name="Sykes S."/>
            <person name="Wortman J."/>
            <person name="Nusbaum C."/>
            <person name="Birren B."/>
        </authorList>
    </citation>
    <scope>NUCLEOTIDE SEQUENCE [LARGE SCALE GENOMIC DNA]</scope>
    <source>
        <strain evidence="3 4">OK-94-513</strain>
    </source>
</reference>
<dbReference type="InterPro" id="IPR008638">
    <property type="entry name" value="FhaB/CdiA-like_TPS"/>
</dbReference>
<dbReference type="Proteomes" id="UP000002304">
    <property type="component" value="Unassembled WGS sequence"/>
</dbReference>
<protein>
    <submittedName>
        <fullName evidence="3">Filamentous hemagglutinin family domain-containing protein</fullName>
    </submittedName>
</protein>
<evidence type="ECO:0000256" key="1">
    <source>
        <dbReference type="SAM" id="MobiDB-lite"/>
    </source>
</evidence>
<evidence type="ECO:0000259" key="2">
    <source>
        <dbReference type="SMART" id="SM00912"/>
    </source>
</evidence>
<dbReference type="GO" id="GO:0003824">
    <property type="term" value="F:catalytic activity"/>
    <property type="evidence" value="ECO:0007669"/>
    <property type="project" value="UniProtKB-ARBA"/>
</dbReference>
<dbReference type="STRING" id="1094562.ME1_00959"/>
<feature type="region of interest" description="Disordered" evidence="1">
    <location>
        <begin position="2126"/>
        <end position="2173"/>
    </location>
</feature>
<dbReference type="EMBL" id="AILZ01000024">
    <property type="protein sequence ID" value="EJF87995.1"/>
    <property type="molecule type" value="Genomic_DNA"/>
</dbReference>
<sequence length="2718" mass="284829">MRYEKRTNRAALVGALVSSTMLKKVLLSGIGFSVLLQPSMLQAQIASDPNAGSAYRPDIVAAPNGVPSIDIVTPNGKGLSHNKYYDFNIGNPGVIFNNHAQEVGQSQLGGIMPGNPHLRSTGSATVILNEVTSSKRSALNGPAEVFGRQADVIIANPNGISCDGCGFINTPHATLTTGLPEIDASGFLKGFEVRGGDISFGAKGANFFSGKGAVDIVDIVSRTVHFEGAVAGREIGVSAGTGHFDYASRQMKELTDITGKPEYAIDGSALGALQADRIKLVATEQGVGVRMRHDMAANVGQLQLSADGKISLKNVFGHGGVVLQSKSKSILAKSVTSKKHIEIAAKKDVTLEMVGADGDLKVDAQDGLLSISGKATSGGNMQLSSLDAMKVAGLGSGADMVLEAGGDLNIEGIVLAEGTLKAHAGGDIQAGLLAGGVDMAATGAAGVVVLGAQGDVDLESVGGSINATNIYGAGDVTLVSHDGLFVSQSILSHQNVAIHAQLNTNAPVHFGQVLAYGKANIDGGAVDFASLITGDDAVLTVGSLDAGTLMTGLDFVSSQVSPSNPSGALVFYDKGSLSITAQRGIKVEHIISGGNIDLFAGNDIYYDQVMGYGTATLTSVSGGISVENELSAKGDVRLTATTLDLSNDRSHIYTPQTLYLIADHIDVSGSELTYGGLDFNSTNVLDIHHARLQAITDEGGSGDILFVAPGVMVDETTSVLAARDFVIKTGRLENSGQLASGQDLAFIVTGDVSNSKTGLIYVKGNGALQVDGTVLNDFGAIMAEGDLFFTNAEGTGKSLSLVNKAGFIQAGGNLNIQTNTLKNEADSTPEITEKTEEIAIAFEKPEGSDRLSDGMLYQDGPNQWGTGHEHQSHTGPFKGHVKIFLDVPFWASKEETYGTAISSDGTVYKAFSWEFKPVYDQKSVKRYQWNGSRWKGGFFESINENWSHMTEKTVTQAFSHKPTVQGMIESHGNLIINADSIDNHYSIIRAEGNADIQANMLTNLGATAYKNTYMGCDANTDAYCYGYKADGSRDVSLDIANGAVRHIRSEALESVPGLVQAGGTLNLVVDQLHNTAAEGSITGDAHFEAKTVGGDPLGALSGLTGAGALFTPNIALDGTAGVSDGSSLPLPKPQSGGVGGTLPNQNFLYETRAEFLDVGKFYGSAYYLNRIGYKPDREIFFLGDAYFEKQLIEKQMRDLVGQGLGKGSFIPGSDAIEQVKTLLDIGAEYAKAHNLPFGEALSEEQLASLEAPMVIYVRQQVKGMDVYAPVLYIPEKDRASFVSAGALIMGDDVNITSQNTSNSTINNSGRIAANHQLYVHGGDILSQGGHFAAGGDAVLLAENNIRLDAGRTTVDGVETVLNTNALSTGGNATVIAKQDITASGVGITTGGDLAMATEQGDLTIGSAETHHHSENSDATMHHKSQVHSGGSMTFVSGKDLNVLGSDVQAKESLHLQAEKNISIDATRNSANSYHGDQTSHVALHNGSHLSSGKETTVISGQDIHMAASYIDAKGNVALGAQGEIAIGVRNDEMEDHLHTNNTKADMQVSVSQGSSIKSGGDTTVVAGQDGKKHDLTITGSSVAAEKKVGLKASNDIVITNAEDSLHYEMSYHKDGGTFSSSKSEHNKIDATQVVGSSVTGGEGVALESGNDTTIIGSMVLAGKGKETAEDQKQADISIHSGGKIVIKGAQEQFDQQQQSSSSSLLHDESSNKSESHTTTVSSVLGATGNIDMEAQGDAKISASHLLSGQDINVSAEDVTIDGMTDHHSSHSEEHESGFGVGSGKGFVSIYGSEGKTQNEESFEHQGSSLNADGTINITATKKDVTIVGSDVAGENVNLTAARDVNVLVGQNSHQSSSKEEREGFGIQFEKSSSSASVGVGIASAKDTGDQKETTSVQSHITAKNDVQITAGNDVTMQAADVLADRDLNIDAGNTITLSESHDISNTQETHEKSFAGVTTTVNVGVLDTVQGLKDSADHMNNKDGNNTVINGVLTGMKINHLFNKGRNFVSWLTGNTGERGNISKGLSSPLGGLGRATKDALTNMADASASVTVGFKTEKAEASSQTSTAVTGTMEAGRSVNMQAHKGSIHGVGADIIAGTNPVYANDEKSGNINLEAGKDITLESAQNTQSTQNRSESASVNVGTSYGTGGAGGTGNASFSQGEGSSEEVHQKNAHISGTGTVHTNSGGDTTLAGAVVSGDHVEMNVGGDLTITSRSDTGQTSNKQKSASVGFGGSKSFDAGSTSFSLQKDQSSSDYHSVVEQSGVKAGDGGFDITVKNQTTLTGGLIASTASPDKNSLTTGSISTSDITNSAHAQASSHGVSVSGNDTIKNIAKNALSHGKAKDGAEGETKSAISDGTIILTDATNQRAMGQDAGQIIDTLNRNTAAAHQAVVPLDATPLEEALHNRLNMINDLSDEGFGYWGKVREIANVKEHPEGEVLHDENGNVIYATDKNGQYITDSNDKKIPLYHYLTPEEEKYLKAGSDGNRRMFYNGIFNTPDEAARNAVQLADNKNEPLYFTYHPKADSWEVEVGVAIYEYFGGWSNSTKKFQDFIYRYGNKGAIVDAHSRAGSTVGNGLHDFEKRGIHGIGQKTDIYLFGPAYNSLSMANTVYIVSDGKKDHVYLQNHLLDPIGTGFGGNPPTTYKVPFNPFYLLFPPALPLREQGGAIFGSDPSTHNCYGNASKECIGRYGTAHTLPIYSVYSILDNLDLGYLWRKK</sequence>
<dbReference type="HOGENOM" id="CLU_000043_2_2_5"/>
<dbReference type="Gene3D" id="2.160.20.10">
    <property type="entry name" value="Single-stranded right-handed beta-helix, Pectin lyase-like"/>
    <property type="match status" value="1"/>
</dbReference>
<organism evidence="3 4">
    <name type="scientific">Bartonella vinsonii subsp. arupensis OK-94-513</name>
    <dbReference type="NCBI Taxonomy" id="1094562"/>
    <lineage>
        <taxon>Bacteria</taxon>
        <taxon>Pseudomonadati</taxon>
        <taxon>Pseudomonadota</taxon>
        <taxon>Alphaproteobacteria</taxon>
        <taxon>Hyphomicrobiales</taxon>
        <taxon>Bartonellaceae</taxon>
        <taxon>Bartonella</taxon>
    </lineage>
</organism>
<feature type="domain" description="Filamentous haemagglutinin FhaB/tRNA nuclease CdiA-like TPS" evidence="2">
    <location>
        <begin position="63"/>
        <end position="185"/>
    </location>
</feature>
<feature type="compositionally biased region" description="Low complexity" evidence="1">
    <location>
        <begin position="1692"/>
        <end position="1704"/>
    </location>
</feature>
<feature type="compositionally biased region" description="Polar residues" evidence="1">
    <location>
        <begin position="2212"/>
        <end position="2229"/>
    </location>
</feature>
<dbReference type="NCBIfam" id="TIGR01901">
    <property type="entry name" value="adhes_NPXG"/>
    <property type="match status" value="1"/>
</dbReference>
<gene>
    <name evidence="3" type="ORF">ME1_00959</name>
</gene>
<dbReference type="InterPro" id="IPR025157">
    <property type="entry name" value="Hemagglutinin_rpt"/>
</dbReference>
<dbReference type="RefSeq" id="WP_004864123.1">
    <property type="nucleotide sequence ID" value="NZ_CADEAE010000008.1"/>
</dbReference>
<feature type="region of interest" description="Disordered" evidence="1">
    <location>
        <begin position="1692"/>
        <end position="1720"/>
    </location>
</feature>
<dbReference type="SUPFAM" id="SSF51126">
    <property type="entry name" value="Pectin lyase-like"/>
    <property type="match status" value="1"/>
</dbReference>
<dbReference type="SMART" id="SM00912">
    <property type="entry name" value="Haemagg_act"/>
    <property type="match status" value="1"/>
</dbReference>
<dbReference type="PATRIC" id="fig|1094562.3.peg.1062"/>
<comment type="caution">
    <text evidence="3">The sequence shown here is derived from an EMBL/GenBank/DDBJ whole genome shotgun (WGS) entry which is preliminary data.</text>
</comment>
<dbReference type="Pfam" id="PF05860">
    <property type="entry name" value="TPS"/>
    <property type="match status" value="1"/>
</dbReference>
<name>J1JU34_BARVI</name>
<dbReference type="InterPro" id="IPR011050">
    <property type="entry name" value="Pectin_lyase_fold/virulence"/>
</dbReference>
<proteinExistence type="predicted"/>
<evidence type="ECO:0000313" key="4">
    <source>
        <dbReference type="Proteomes" id="UP000002304"/>
    </source>
</evidence>
<evidence type="ECO:0000313" key="3">
    <source>
        <dbReference type="EMBL" id="EJF87995.1"/>
    </source>
</evidence>
<feature type="compositionally biased region" description="Polar residues" evidence="1">
    <location>
        <begin position="2126"/>
        <end position="2143"/>
    </location>
</feature>